<dbReference type="InterPro" id="IPR041662">
    <property type="entry name" value="SusD-like_2"/>
</dbReference>
<evidence type="ECO:0000313" key="3">
    <source>
        <dbReference type="Proteomes" id="UP001595906"/>
    </source>
</evidence>
<evidence type="ECO:0000256" key="1">
    <source>
        <dbReference type="SAM" id="SignalP"/>
    </source>
</evidence>
<keyword evidence="3" id="KW-1185">Reference proteome</keyword>
<dbReference type="Gene3D" id="1.25.40.390">
    <property type="match status" value="1"/>
</dbReference>
<keyword evidence="2" id="KW-0449">Lipoprotein</keyword>
<gene>
    <name evidence="2" type="ORF">ACFOW1_07360</name>
</gene>
<comment type="caution">
    <text evidence="2">The sequence shown here is derived from an EMBL/GenBank/DDBJ whole genome shotgun (WGS) entry which is preliminary data.</text>
</comment>
<proteinExistence type="predicted"/>
<evidence type="ECO:0000313" key="2">
    <source>
        <dbReference type="EMBL" id="MFC4231702.1"/>
    </source>
</evidence>
<dbReference type="Pfam" id="PF12771">
    <property type="entry name" value="SusD-like_2"/>
    <property type="match status" value="1"/>
</dbReference>
<dbReference type="Proteomes" id="UP001595906">
    <property type="component" value="Unassembled WGS sequence"/>
</dbReference>
<dbReference type="PROSITE" id="PS51257">
    <property type="entry name" value="PROKAR_LIPOPROTEIN"/>
    <property type="match status" value="1"/>
</dbReference>
<accession>A0ABV8PUQ2</accession>
<keyword evidence="1" id="KW-0732">Signal</keyword>
<feature type="signal peptide" evidence="1">
    <location>
        <begin position="1"/>
        <end position="19"/>
    </location>
</feature>
<dbReference type="SUPFAM" id="SSF48452">
    <property type="entry name" value="TPR-like"/>
    <property type="match status" value="1"/>
</dbReference>
<feature type="chain" id="PRO_5046516850" evidence="1">
    <location>
        <begin position="20"/>
        <end position="488"/>
    </location>
</feature>
<protein>
    <submittedName>
        <fullName evidence="2">SusD/RagB family nutrient-binding outer membrane lipoprotein</fullName>
    </submittedName>
</protein>
<dbReference type="EMBL" id="JBHSDC010000012">
    <property type="protein sequence ID" value="MFC4231702.1"/>
    <property type="molecule type" value="Genomic_DNA"/>
</dbReference>
<dbReference type="RefSeq" id="WP_379013277.1">
    <property type="nucleotide sequence ID" value="NZ_JBHSDC010000012.1"/>
</dbReference>
<sequence length="488" mass="53067">MKKKLLTICLSALIIMVGAGCSKSYFDINNNPNSATNTTPELVLPQALTATASGQIIDYTFVSEWLGYWCPSGSYAISSSDLASYRQTTSFGDGIWTSFYHNLEDYDYIEQAAKTQSKSFYQGTAIVMKSFVFQQLVDMFNNVPYSQAFKGTNVIQPSYDGAQAIYENIAARLDTAVTLFKRADAVAASNSDVLFNGDNGKWIQFANTLKLRILMRQTQMAGRTSYIQSQIAKITANGGGFLSSDAAVNPGYANNSGQQNPFYGFCINTAGTYIGDFWRANQYPISFCMSNNDPRYQYLYAPTSNGGIYQGNVIGSATNHAANSASTFGPGLLKSASQPAVLISGAESFFLQAEAGLKGLISNSPSALFQNGVQSSFSYLGAGSAASYYTQSNVNTNYDACTTDAQRLACIIRQKWMAMNTVTPFEAWADYRRLGLPADVPLSVSPYVDVLAIPVRILYPASEYQTNAANVGSQGTINHHTSKIFWMP</sequence>
<reference evidence="3" key="1">
    <citation type="journal article" date="2019" name="Int. J. Syst. Evol. Microbiol.">
        <title>The Global Catalogue of Microorganisms (GCM) 10K type strain sequencing project: providing services to taxonomists for standard genome sequencing and annotation.</title>
        <authorList>
            <consortium name="The Broad Institute Genomics Platform"/>
            <consortium name="The Broad Institute Genome Sequencing Center for Infectious Disease"/>
            <person name="Wu L."/>
            <person name="Ma J."/>
        </authorList>
    </citation>
    <scope>NUCLEOTIDE SEQUENCE [LARGE SCALE GENOMIC DNA]</scope>
    <source>
        <strain evidence="3">CECT 8010</strain>
    </source>
</reference>
<organism evidence="2 3">
    <name type="scientific">Parasediminibacterium paludis</name>
    <dbReference type="NCBI Taxonomy" id="908966"/>
    <lineage>
        <taxon>Bacteria</taxon>
        <taxon>Pseudomonadati</taxon>
        <taxon>Bacteroidota</taxon>
        <taxon>Chitinophagia</taxon>
        <taxon>Chitinophagales</taxon>
        <taxon>Chitinophagaceae</taxon>
        <taxon>Parasediminibacterium</taxon>
    </lineage>
</organism>
<dbReference type="InterPro" id="IPR011990">
    <property type="entry name" value="TPR-like_helical_dom_sf"/>
</dbReference>
<name>A0ABV8PUQ2_9BACT</name>